<dbReference type="KEGG" id="haa:A5892_03705"/>
<evidence type="ECO:0000259" key="6">
    <source>
        <dbReference type="SMART" id="SM00062"/>
    </source>
</evidence>
<evidence type="ECO:0000256" key="1">
    <source>
        <dbReference type="ARBA" id="ARBA00010333"/>
    </source>
</evidence>
<reference evidence="7 8" key="1">
    <citation type="submission" date="2016-04" db="EMBL/GenBank/DDBJ databases">
        <title>Complete Genome Sequence of Halotalea alkalilenta IHB B 13600.</title>
        <authorList>
            <person name="Swarnkar M.K."/>
            <person name="Sharma A."/>
            <person name="Kaushal K."/>
            <person name="Soni R."/>
            <person name="Rana S."/>
            <person name="Singh A.K."/>
            <person name="Gulati A."/>
        </authorList>
    </citation>
    <scope>NUCLEOTIDE SEQUENCE [LARGE SCALE GENOMIC DNA]</scope>
    <source>
        <strain evidence="7 8">IHB B 13600</strain>
    </source>
</reference>
<dbReference type="STRING" id="376489.A5892_03705"/>
<dbReference type="GO" id="GO:0006865">
    <property type="term" value="P:amino acid transport"/>
    <property type="evidence" value="ECO:0007669"/>
    <property type="project" value="TreeGrafter"/>
</dbReference>
<feature type="chain" id="PRO_5008004563" evidence="5">
    <location>
        <begin position="26"/>
        <end position="342"/>
    </location>
</feature>
<evidence type="ECO:0000313" key="8">
    <source>
        <dbReference type="Proteomes" id="UP000077875"/>
    </source>
</evidence>
<feature type="domain" description="Solute-binding protein family 3/N-terminal" evidence="6">
    <location>
        <begin position="36"/>
        <end position="266"/>
    </location>
</feature>
<dbReference type="EMBL" id="CP015243">
    <property type="protein sequence ID" value="ANF56680.1"/>
    <property type="molecule type" value="Genomic_DNA"/>
</dbReference>
<dbReference type="InterPro" id="IPR051455">
    <property type="entry name" value="Bact_solute-bind_prot3"/>
</dbReference>
<dbReference type="InterPro" id="IPR001638">
    <property type="entry name" value="Solute-binding_3/MltF_N"/>
</dbReference>
<dbReference type="RefSeq" id="WP_064121656.1">
    <property type="nucleotide sequence ID" value="NZ_CP015243.1"/>
</dbReference>
<dbReference type="Proteomes" id="UP000077875">
    <property type="component" value="Chromosome"/>
</dbReference>
<evidence type="ECO:0000256" key="2">
    <source>
        <dbReference type="ARBA" id="ARBA00022448"/>
    </source>
</evidence>
<gene>
    <name evidence="7" type="ORF">A5892_03705</name>
</gene>
<keyword evidence="2" id="KW-0813">Transport</keyword>
<dbReference type="InterPro" id="IPR018313">
    <property type="entry name" value="SBP_3_CS"/>
</dbReference>
<dbReference type="AlphaFoldDB" id="A0A172YBQ1"/>
<proteinExistence type="inferred from homology"/>
<accession>A0A172YBQ1</accession>
<keyword evidence="3 5" id="KW-0732">Signal</keyword>
<dbReference type="Gene3D" id="3.40.190.10">
    <property type="entry name" value="Periplasmic binding protein-like II"/>
    <property type="match status" value="2"/>
</dbReference>
<name>A0A172YBQ1_9GAMM</name>
<evidence type="ECO:0000256" key="5">
    <source>
        <dbReference type="SAM" id="SignalP"/>
    </source>
</evidence>
<dbReference type="SUPFAM" id="SSF53850">
    <property type="entry name" value="Periplasmic binding protein-like II"/>
    <property type="match status" value="1"/>
</dbReference>
<dbReference type="PROSITE" id="PS01039">
    <property type="entry name" value="SBP_BACTERIAL_3"/>
    <property type="match status" value="1"/>
</dbReference>
<protein>
    <submittedName>
        <fullName evidence="7">Amino acid ABC transporter substrate-binding protein</fullName>
    </submittedName>
</protein>
<dbReference type="PANTHER" id="PTHR30085:SF7">
    <property type="entry name" value="AMINO-ACID ABC TRANSPORTER-BINDING PROTEIN YHDW-RELATED"/>
    <property type="match status" value="1"/>
</dbReference>
<evidence type="ECO:0000256" key="3">
    <source>
        <dbReference type="ARBA" id="ARBA00022729"/>
    </source>
</evidence>
<dbReference type="SMART" id="SM00062">
    <property type="entry name" value="PBPb"/>
    <property type="match status" value="1"/>
</dbReference>
<dbReference type="PANTHER" id="PTHR30085">
    <property type="entry name" value="AMINO ACID ABC TRANSPORTER PERMEASE"/>
    <property type="match status" value="1"/>
</dbReference>
<dbReference type="CDD" id="cd13692">
    <property type="entry name" value="PBP2_BztA"/>
    <property type="match status" value="1"/>
</dbReference>
<sequence length="342" mass="36446">MRIKHLLPLAGVGLGAALVSFGAQAATLDDTKNRGSVRCGVSDGLAGFSAPNAQGQWEGIDVELCRGIAAAIFGDPESVVYSALTASERFTALQSGEVDLLSRNTTWTSSRDNSLGLTFPGGVNFYDGQGFMVKSELGVEHATELDGATICVASGTTTELNLADYFDSQGMQYQAIGFDESSQTAAGFDSGRCDVLTSDSSQLAALRLQLNDPDSAVILPERISKEPLGPMVRRGDEDWGKVVSWTFYAMLNAEELGVTSENVDEMRDNPPNPDVARLLGQDGNFGEQLGLSNDWAYNIIKTVGNYAEVYDRTVGADSPLDIPRGVNALWNAGGIQYAPPVR</sequence>
<evidence type="ECO:0000313" key="7">
    <source>
        <dbReference type="EMBL" id="ANF56680.1"/>
    </source>
</evidence>
<organism evidence="7 8">
    <name type="scientific">Halotalea alkalilenta</name>
    <dbReference type="NCBI Taxonomy" id="376489"/>
    <lineage>
        <taxon>Bacteria</taxon>
        <taxon>Pseudomonadati</taxon>
        <taxon>Pseudomonadota</taxon>
        <taxon>Gammaproteobacteria</taxon>
        <taxon>Oceanospirillales</taxon>
        <taxon>Halomonadaceae</taxon>
        <taxon>Halotalea</taxon>
    </lineage>
</organism>
<keyword evidence="8" id="KW-1185">Reference proteome</keyword>
<dbReference type="Pfam" id="PF00497">
    <property type="entry name" value="SBP_bac_3"/>
    <property type="match status" value="1"/>
</dbReference>
<feature type="signal peptide" evidence="5">
    <location>
        <begin position="1"/>
        <end position="25"/>
    </location>
</feature>
<comment type="similarity">
    <text evidence="1 4">Belongs to the bacterial solute-binding protein 3 family.</text>
</comment>
<evidence type="ECO:0000256" key="4">
    <source>
        <dbReference type="RuleBase" id="RU003744"/>
    </source>
</evidence>